<dbReference type="InterPro" id="IPR025875">
    <property type="entry name" value="Leu-rich_rpt_4"/>
</dbReference>
<name>A0AAP0EH26_9MAGN</name>
<organism evidence="6 7">
    <name type="scientific">Stephania japonica</name>
    <dbReference type="NCBI Taxonomy" id="461633"/>
    <lineage>
        <taxon>Eukaryota</taxon>
        <taxon>Viridiplantae</taxon>
        <taxon>Streptophyta</taxon>
        <taxon>Embryophyta</taxon>
        <taxon>Tracheophyta</taxon>
        <taxon>Spermatophyta</taxon>
        <taxon>Magnoliopsida</taxon>
        <taxon>Ranunculales</taxon>
        <taxon>Menispermaceae</taxon>
        <taxon>Menispermoideae</taxon>
        <taxon>Cissampelideae</taxon>
        <taxon>Stephania</taxon>
    </lineage>
</organism>
<comment type="subcellular location">
    <subcellularLocation>
        <location evidence="1">Cytoplasm</location>
    </subcellularLocation>
</comment>
<evidence type="ECO:0000256" key="4">
    <source>
        <dbReference type="ARBA" id="ARBA00022737"/>
    </source>
</evidence>
<evidence type="ECO:0000313" key="6">
    <source>
        <dbReference type="EMBL" id="KAK9091507.1"/>
    </source>
</evidence>
<sequence length="1147" mass="129356">MIVVRGSPSEERLNMAIVTGDRYLEFLVKFVEKQAGPLIEGALVLKLNPVGLHYVQSRLEALQELEGLLAGAPVDYLRAYVSDLGDHRALEQLRRILRLLTSLKVVSVLPPQARDPTPLSLLLFGRLRVLELRGCDLSTSAAKGLLELRHTLEMIICFNSTDALRHVFASRIVDIKDSPSWNRLSFVSCACNNLVLMDESLQLLPNVETLDISRNKFAKVDNLRRCTKLRHLDLGFNHLQSISSLSEVVCPIVKLVLRNNALTTLRGIENLKSLEGLDLSYNVISSFSELYILATLPSLQSLWLEGNPICCSRWYRPQVFSLFTYPEKLKLDEKEITTEEFWKRQIILASRQKRPAGFGFYSPATDNSEEEGNCNNKKKRLSRLAMIEDEESERLTILESAEQESPSCESDIRSREENTISEGEAEIVGLMNRIELMKKERSDLWLHEFKDWIGNPSKDLEDGGKFAGLSGPDEENNINGSIWNRHPGESSRFTSEDDSSLNILDSNNSFAEAFTSLNGYQHFNSISEANYEQSMVDSSSNSVSLLKVGETDRRLKKLEPHTLEGIKHVPEVRNTELPSTFSLQGGDITNINLSTPSEAIDEIMESRSSSTFPGSPPQYKEDILHRRHNLEEEFLQLSVESYSLASSDSDTSSSDGDSYEFDSSMLKVDQALSYQSSKVIMDAQLKLALFGNSTDKKQEMPERRQNGGALIDSFSDQNSKILEPSNPNYDEELCTHFVMPDVDCDVDNTISREIEHLDKKKGKQKSQRRMVALCKETSRVDSMQPLSQRPNGSAKVSTAHMDLNDVVRISASNCNDSLSLPKATYHFVNEEFIKNCFLNVADSSVSETCLHYMACSSILPKELGYGENEVELVTLLSSEDKLYMFLVNAISDGSGSSVQIIGSHRLEEIHEVVFGLNLHVLRIHVGKDTTYLFITRNMEKSRQLIDLFGICGLHCGRCSIKSLEQTQVEIFEKNVCGVESCYSIAYATYGIIRLELYLCNVKLANIMFRDEEAWLSRSLFLIEGYILLCIEDIVQFRYLALDGVSLIPYFGLDSCCSIRNLSEMVIEPRESPCLTLTMDCVASKKFCDTIVDIEKETVEIPPKKMGFGNYKWKLKWFSEDMLLKFVTLLKALHAETAKSPLPVRYVS</sequence>
<dbReference type="Gene3D" id="3.80.10.10">
    <property type="entry name" value="Ribonuclease Inhibitor"/>
    <property type="match status" value="1"/>
</dbReference>
<evidence type="ECO:0000256" key="3">
    <source>
        <dbReference type="ARBA" id="ARBA00022614"/>
    </source>
</evidence>
<evidence type="ECO:0000256" key="5">
    <source>
        <dbReference type="SAM" id="MobiDB-lite"/>
    </source>
</evidence>
<dbReference type="PROSITE" id="PS51450">
    <property type="entry name" value="LRR"/>
    <property type="match status" value="2"/>
</dbReference>
<evidence type="ECO:0000256" key="2">
    <source>
        <dbReference type="ARBA" id="ARBA00022490"/>
    </source>
</evidence>
<keyword evidence="7" id="KW-1185">Reference proteome</keyword>
<dbReference type="EMBL" id="JBBNAE010000010">
    <property type="protein sequence ID" value="KAK9091507.1"/>
    <property type="molecule type" value="Genomic_DNA"/>
</dbReference>
<dbReference type="InterPro" id="IPR032675">
    <property type="entry name" value="LRR_dom_sf"/>
</dbReference>
<dbReference type="PANTHER" id="PTHR15454">
    <property type="entry name" value="NISCHARIN RELATED"/>
    <property type="match status" value="1"/>
</dbReference>
<keyword evidence="4" id="KW-0677">Repeat</keyword>
<comment type="caution">
    <text evidence="6">The sequence shown here is derived from an EMBL/GenBank/DDBJ whole genome shotgun (WGS) entry which is preliminary data.</text>
</comment>
<dbReference type="FunFam" id="3.80.10.10:FF:000502">
    <property type="entry name" value="Predicted protein"/>
    <property type="match status" value="1"/>
</dbReference>
<reference evidence="6 7" key="1">
    <citation type="submission" date="2024-01" db="EMBL/GenBank/DDBJ databases">
        <title>Genome assemblies of Stephania.</title>
        <authorList>
            <person name="Yang L."/>
        </authorList>
    </citation>
    <scope>NUCLEOTIDE SEQUENCE [LARGE SCALE GENOMIC DNA]</scope>
    <source>
        <strain evidence="6">QJT</strain>
        <tissue evidence="6">Leaf</tissue>
    </source>
</reference>
<keyword evidence="2" id="KW-0963">Cytoplasm</keyword>
<dbReference type="PANTHER" id="PTHR15454:SF69">
    <property type="entry name" value="SERINE_THREONINE-PROTEIN KINASE 11-INTERACTING PROTEIN"/>
    <property type="match status" value="1"/>
</dbReference>
<gene>
    <name evidence="6" type="ORF">Sjap_024684</name>
</gene>
<evidence type="ECO:0000256" key="1">
    <source>
        <dbReference type="ARBA" id="ARBA00004496"/>
    </source>
</evidence>
<evidence type="ECO:0000313" key="7">
    <source>
        <dbReference type="Proteomes" id="UP001417504"/>
    </source>
</evidence>
<dbReference type="Pfam" id="PF12799">
    <property type="entry name" value="LRR_4"/>
    <property type="match status" value="1"/>
</dbReference>
<dbReference type="SUPFAM" id="SSF52058">
    <property type="entry name" value="L domain-like"/>
    <property type="match status" value="1"/>
</dbReference>
<dbReference type="SMART" id="SM00365">
    <property type="entry name" value="LRR_SD22"/>
    <property type="match status" value="3"/>
</dbReference>
<protein>
    <recommendedName>
        <fullName evidence="8">Serine/threonine-protein kinase 11-interacting protein</fullName>
    </recommendedName>
</protein>
<dbReference type="GO" id="GO:0005737">
    <property type="term" value="C:cytoplasm"/>
    <property type="evidence" value="ECO:0007669"/>
    <property type="project" value="UniProtKB-SubCell"/>
</dbReference>
<accession>A0AAP0EH26</accession>
<evidence type="ECO:0008006" key="8">
    <source>
        <dbReference type="Google" id="ProtNLM"/>
    </source>
</evidence>
<dbReference type="AlphaFoldDB" id="A0AAP0EH26"/>
<dbReference type="FunFam" id="3.80.10.10:FF:000801">
    <property type="entry name" value="Outer arm dynein light chain 1"/>
    <property type="match status" value="1"/>
</dbReference>
<keyword evidence="3" id="KW-0433">Leucine-rich repeat</keyword>
<dbReference type="Proteomes" id="UP001417504">
    <property type="component" value="Unassembled WGS sequence"/>
</dbReference>
<feature type="region of interest" description="Disordered" evidence="5">
    <location>
        <begin position="466"/>
        <end position="498"/>
    </location>
</feature>
<proteinExistence type="predicted"/>
<dbReference type="InterPro" id="IPR001611">
    <property type="entry name" value="Leu-rich_rpt"/>
</dbReference>